<proteinExistence type="predicted"/>
<name>A0ABD7MQM4_CORUL</name>
<evidence type="ECO:0000313" key="2">
    <source>
        <dbReference type="Proteomes" id="UP000248741"/>
    </source>
</evidence>
<dbReference type="AlphaFoldDB" id="A0ABD7MQM4"/>
<dbReference type="RefSeq" id="WP_095075580.1">
    <property type="nucleotide sequence ID" value="NZ_CP068134.1"/>
</dbReference>
<sequence>MVKRKEQIDQLVERFLGTQALSTRAVEVAYCRNATEFLTWAGRKDRPEVLAEVVTESNIGTFMKNKRGHEAPRTVRATRGLLRRLGVFVGTLQDETGVVGKRMSVEPYTRRELELMAGWAISGSCLWRLACPQACVRRKWIFCGGLR</sequence>
<dbReference type="Proteomes" id="UP000248741">
    <property type="component" value="Chromosome 1"/>
</dbReference>
<organism evidence="1 2">
    <name type="scientific">Corynebacterium ulcerans</name>
    <dbReference type="NCBI Taxonomy" id="65058"/>
    <lineage>
        <taxon>Bacteria</taxon>
        <taxon>Bacillati</taxon>
        <taxon>Actinomycetota</taxon>
        <taxon>Actinomycetes</taxon>
        <taxon>Mycobacteriales</taxon>
        <taxon>Corynebacteriaceae</taxon>
        <taxon>Corynebacterium</taxon>
    </lineage>
</organism>
<evidence type="ECO:0008006" key="3">
    <source>
        <dbReference type="Google" id="ProtNLM"/>
    </source>
</evidence>
<gene>
    <name evidence="1" type="ORF">NCTC7908_00323</name>
</gene>
<protein>
    <recommendedName>
        <fullName evidence="3">Core-binding (CB) domain-containing protein</fullName>
    </recommendedName>
</protein>
<reference evidence="1 2" key="1">
    <citation type="submission" date="2018-06" db="EMBL/GenBank/DDBJ databases">
        <authorList>
            <consortium name="Pathogen Informatics"/>
            <person name="Doyle S."/>
        </authorList>
    </citation>
    <scope>NUCLEOTIDE SEQUENCE [LARGE SCALE GENOMIC DNA]</scope>
    <source>
        <strain evidence="1 2">NCTC7908</strain>
    </source>
</reference>
<dbReference type="EMBL" id="LS483400">
    <property type="protein sequence ID" value="SQG50089.1"/>
    <property type="molecule type" value="Genomic_DNA"/>
</dbReference>
<evidence type="ECO:0000313" key="1">
    <source>
        <dbReference type="EMBL" id="SQG50089.1"/>
    </source>
</evidence>
<accession>A0ABD7MQM4</accession>